<comment type="caution">
    <text evidence="1">The sequence shown here is derived from an EMBL/GenBank/DDBJ whole genome shotgun (WGS) entry which is preliminary data.</text>
</comment>
<evidence type="ECO:0008006" key="3">
    <source>
        <dbReference type="Google" id="ProtNLM"/>
    </source>
</evidence>
<dbReference type="EMBL" id="JANZQH010000004">
    <property type="protein sequence ID" value="MCT2408061.1"/>
    <property type="molecule type" value="Genomic_DNA"/>
</dbReference>
<reference evidence="1" key="1">
    <citation type="submission" date="2022-08" db="EMBL/GenBank/DDBJ databases">
        <title>Chryseobacterium antibioticum,isolated from the rhizosphere soil of Pyrola in Tibet.</title>
        <authorList>
            <person name="Kan Y."/>
        </authorList>
    </citation>
    <scope>NUCLEOTIDE SEQUENCE</scope>
    <source>
        <strain evidence="1">Pc2-12</strain>
    </source>
</reference>
<keyword evidence="2" id="KW-1185">Reference proteome</keyword>
<sequence>MLYLFLISCKTHDENKKHPTEKPTTENVKLSESKFLGEFSAAVETEETTSGTANITYHFVIKNDVAILTTSTYHEPVRCNGNYKAIVNDDMLELYYSGNEENCKSQNASFKIKKENNSYFVQGLGGETTFNEWIELSKLK</sequence>
<evidence type="ECO:0000313" key="2">
    <source>
        <dbReference type="Proteomes" id="UP001142057"/>
    </source>
</evidence>
<protein>
    <recommendedName>
        <fullName evidence="3">Lipoprotein</fullName>
    </recommendedName>
</protein>
<dbReference type="Proteomes" id="UP001142057">
    <property type="component" value="Unassembled WGS sequence"/>
</dbReference>
<accession>A0ABT2IHF8</accession>
<dbReference type="RefSeq" id="WP_259829177.1">
    <property type="nucleotide sequence ID" value="NZ_JANZQH010000004.1"/>
</dbReference>
<proteinExistence type="predicted"/>
<name>A0ABT2IHF8_9FLAO</name>
<gene>
    <name evidence="1" type="ORF">NZD88_10970</name>
</gene>
<evidence type="ECO:0000313" key="1">
    <source>
        <dbReference type="EMBL" id="MCT2408061.1"/>
    </source>
</evidence>
<organism evidence="1 2">
    <name type="scientific">Chryseobacterium pyrolae</name>
    <dbReference type="NCBI Taxonomy" id="2987481"/>
    <lineage>
        <taxon>Bacteria</taxon>
        <taxon>Pseudomonadati</taxon>
        <taxon>Bacteroidota</taxon>
        <taxon>Flavobacteriia</taxon>
        <taxon>Flavobacteriales</taxon>
        <taxon>Weeksellaceae</taxon>
        <taxon>Chryseobacterium group</taxon>
        <taxon>Chryseobacterium</taxon>
    </lineage>
</organism>